<gene>
    <name evidence="1" type="ORF">L1049_024126</name>
</gene>
<dbReference type="InterPro" id="IPR044819">
    <property type="entry name" value="OBL-like"/>
</dbReference>
<protein>
    <submittedName>
        <fullName evidence="1">Uncharacterized protein</fullName>
    </submittedName>
</protein>
<keyword evidence="2" id="KW-1185">Reference proteome</keyword>
<dbReference type="PANTHER" id="PTHR46086:SF17">
    <property type="entry name" value="ALPHA_BETA-HYDROLASES SUPERFAMILY PROTEIN"/>
    <property type="match status" value="1"/>
</dbReference>
<evidence type="ECO:0000313" key="1">
    <source>
        <dbReference type="EMBL" id="KAK9284944.1"/>
    </source>
</evidence>
<dbReference type="PANTHER" id="PTHR46086">
    <property type="entry name" value="ALPHA/BETA-HYDROLASES SUPERFAMILY PROTEIN"/>
    <property type="match status" value="1"/>
</dbReference>
<comment type="caution">
    <text evidence="1">The sequence shown here is derived from an EMBL/GenBank/DDBJ whole genome shotgun (WGS) entry which is preliminary data.</text>
</comment>
<evidence type="ECO:0000313" key="2">
    <source>
        <dbReference type="Proteomes" id="UP001415857"/>
    </source>
</evidence>
<sequence length="119" mass="13909">MATECNKEFSISYMVLNADEVSLLDLFRFLFSHDAKKRKFLEVPVGTEENFKRSWMIFVSVLAQKFLLFVANPLSWFGSVVEHWLNLMSSNRNFGWLLLNFLRGGNGVVYSQFSLEREK</sequence>
<dbReference type="GO" id="GO:0006629">
    <property type="term" value="P:lipid metabolic process"/>
    <property type="evidence" value="ECO:0007669"/>
    <property type="project" value="InterPro"/>
</dbReference>
<name>A0AAP0S102_LIQFO</name>
<dbReference type="EMBL" id="JBBPBK010000005">
    <property type="protein sequence ID" value="KAK9284944.1"/>
    <property type="molecule type" value="Genomic_DNA"/>
</dbReference>
<accession>A0AAP0S102</accession>
<organism evidence="1 2">
    <name type="scientific">Liquidambar formosana</name>
    <name type="common">Formosan gum</name>
    <dbReference type="NCBI Taxonomy" id="63359"/>
    <lineage>
        <taxon>Eukaryota</taxon>
        <taxon>Viridiplantae</taxon>
        <taxon>Streptophyta</taxon>
        <taxon>Embryophyta</taxon>
        <taxon>Tracheophyta</taxon>
        <taxon>Spermatophyta</taxon>
        <taxon>Magnoliopsida</taxon>
        <taxon>eudicotyledons</taxon>
        <taxon>Gunneridae</taxon>
        <taxon>Pentapetalae</taxon>
        <taxon>Saxifragales</taxon>
        <taxon>Altingiaceae</taxon>
        <taxon>Liquidambar</taxon>
    </lineage>
</organism>
<dbReference type="Proteomes" id="UP001415857">
    <property type="component" value="Unassembled WGS sequence"/>
</dbReference>
<reference evidence="1 2" key="1">
    <citation type="journal article" date="2024" name="Plant J.">
        <title>Genome sequences and population genomics reveal climatic adaptation and genomic divergence between two closely related sweetgum species.</title>
        <authorList>
            <person name="Xu W.Q."/>
            <person name="Ren C.Q."/>
            <person name="Zhang X.Y."/>
            <person name="Comes H.P."/>
            <person name="Liu X.H."/>
            <person name="Li Y.G."/>
            <person name="Kettle C.J."/>
            <person name="Jalonen R."/>
            <person name="Gaisberger H."/>
            <person name="Ma Y.Z."/>
            <person name="Qiu Y.X."/>
        </authorList>
    </citation>
    <scope>NUCLEOTIDE SEQUENCE [LARGE SCALE GENOMIC DNA]</scope>
    <source>
        <strain evidence="1">Hangzhou</strain>
    </source>
</reference>
<dbReference type="AlphaFoldDB" id="A0AAP0S102"/>
<proteinExistence type="predicted"/>
<dbReference type="GO" id="GO:0004806">
    <property type="term" value="F:triacylglycerol lipase activity"/>
    <property type="evidence" value="ECO:0007669"/>
    <property type="project" value="InterPro"/>
</dbReference>